<evidence type="ECO:0000313" key="8">
    <source>
        <dbReference type="Proteomes" id="UP000664521"/>
    </source>
</evidence>
<feature type="transmembrane region" description="Helical" evidence="6">
    <location>
        <begin position="150"/>
        <end position="168"/>
    </location>
</feature>
<sequence length="275" mass="29688">MSEEIQNASKIVPRAMISSMLLNGVLGFGMLIAVLFCLGDITAALESPTGYPFMEIFLQATGNSVSGSTVMIAIVTIMGTLSIPGFLATSSRAIWAFSRDRGLPFWQPLSKVHPRTSIPLVSVLTTTTIACLLGLISIGSSTALNDVLSLTINGLYSSYLICCLLLLWRRCTGAIKPPLQSPNTELEINTASTNLTWGPFRLPGALGIVTNSWACVYMIVVLFFSFWPPATPTTAATMNFSVLVTGTVVLFSVIYYWVWARRVYRGPVMEIGLGG</sequence>
<keyword evidence="2" id="KW-0813">Transport</keyword>
<evidence type="ECO:0000256" key="5">
    <source>
        <dbReference type="ARBA" id="ARBA00023136"/>
    </source>
</evidence>
<feature type="transmembrane region" description="Helical" evidence="6">
    <location>
        <begin position="118"/>
        <end position="138"/>
    </location>
</feature>
<keyword evidence="3 6" id="KW-0812">Transmembrane</keyword>
<protein>
    <recommendedName>
        <fullName evidence="9">Amino acid transporter</fullName>
    </recommendedName>
</protein>
<dbReference type="PANTHER" id="PTHR45649">
    <property type="entry name" value="AMINO-ACID PERMEASE BAT1"/>
    <property type="match status" value="1"/>
</dbReference>
<dbReference type="AlphaFoldDB" id="A0A8H3IWT7"/>
<feature type="transmembrane region" description="Helical" evidence="6">
    <location>
        <begin position="21"/>
        <end position="45"/>
    </location>
</feature>
<feature type="transmembrane region" description="Helical" evidence="6">
    <location>
        <begin position="205"/>
        <end position="227"/>
    </location>
</feature>
<dbReference type="Proteomes" id="UP000664521">
    <property type="component" value="Unassembled WGS sequence"/>
</dbReference>
<keyword evidence="5 6" id="KW-0472">Membrane</keyword>
<dbReference type="PANTHER" id="PTHR45649:SF1">
    <property type="entry name" value="TRANSPORTER, PUTATIVE (EUROFUNG)-RELATED"/>
    <property type="match status" value="1"/>
</dbReference>
<dbReference type="Gene3D" id="1.20.1740.10">
    <property type="entry name" value="Amino acid/polyamine transporter I"/>
    <property type="match status" value="1"/>
</dbReference>
<keyword evidence="8" id="KW-1185">Reference proteome</keyword>
<gene>
    <name evidence="7" type="ORF">HETSPECPRED_007907</name>
</gene>
<comment type="caution">
    <text evidence="7">The sequence shown here is derived from an EMBL/GenBank/DDBJ whole genome shotgun (WGS) entry which is preliminary data.</text>
</comment>
<reference evidence="7" key="1">
    <citation type="submission" date="2021-03" db="EMBL/GenBank/DDBJ databases">
        <authorList>
            <person name="Tagirdzhanova G."/>
        </authorList>
    </citation>
    <scope>NUCLEOTIDE SEQUENCE</scope>
</reference>
<dbReference type="InterPro" id="IPR002293">
    <property type="entry name" value="AA/rel_permease1"/>
</dbReference>
<comment type="subcellular location">
    <subcellularLocation>
        <location evidence="1">Membrane</location>
        <topology evidence="1">Multi-pass membrane protein</topology>
    </subcellularLocation>
</comment>
<organism evidence="7 8">
    <name type="scientific">Heterodermia speciosa</name>
    <dbReference type="NCBI Taxonomy" id="116794"/>
    <lineage>
        <taxon>Eukaryota</taxon>
        <taxon>Fungi</taxon>
        <taxon>Dikarya</taxon>
        <taxon>Ascomycota</taxon>
        <taxon>Pezizomycotina</taxon>
        <taxon>Lecanoromycetes</taxon>
        <taxon>OSLEUM clade</taxon>
        <taxon>Lecanoromycetidae</taxon>
        <taxon>Caliciales</taxon>
        <taxon>Physciaceae</taxon>
        <taxon>Heterodermia</taxon>
    </lineage>
</organism>
<evidence type="ECO:0000256" key="3">
    <source>
        <dbReference type="ARBA" id="ARBA00022692"/>
    </source>
</evidence>
<proteinExistence type="predicted"/>
<dbReference type="GO" id="GO:0016020">
    <property type="term" value="C:membrane"/>
    <property type="evidence" value="ECO:0007669"/>
    <property type="project" value="UniProtKB-SubCell"/>
</dbReference>
<evidence type="ECO:0000256" key="1">
    <source>
        <dbReference type="ARBA" id="ARBA00004141"/>
    </source>
</evidence>
<feature type="transmembrane region" description="Helical" evidence="6">
    <location>
        <begin position="65"/>
        <end position="89"/>
    </location>
</feature>
<feature type="transmembrane region" description="Helical" evidence="6">
    <location>
        <begin position="239"/>
        <end position="259"/>
    </location>
</feature>
<keyword evidence="4 6" id="KW-1133">Transmembrane helix</keyword>
<evidence type="ECO:0000256" key="4">
    <source>
        <dbReference type="ARBA" id="ARBA00022989"/>
    </source>
</evidence>
<name>A0A8H3IWT7_9LECA</name>
<dbReference type="Pfam" id="PF13520">
    <property type="entry name" value="AA_permease_2"/>
    <property type="match status" value="1"/>
</dbReference>
<evidence type="ECO:0000313" key="7">
    <source>
        <dbReference type="EMBL" id="CAF9931565.1"/>
    </source>
</evidence>
<dbReference type="OrthoDB" id="3257095at2759"/>
<evidence type="ECO:0000256" key="6">
    <source>
        <dbReference type="SAM" id="Phobius"/>
    </source>
</evidence>
<accession>A0A8H3IWT7</accession>
<dbReference type="EMBL" id="CAJPDS010000059">
    <property type="protein sequence ID" value="CAF9931565.1"/>
    <property type="molecule type" value="Genomic_DNA"/>
</dbReference>
<evidence type="ECO:0008006" key="9">
    <source>
        <dbReference type="Google" id="ProtNLM"/>
    </source>
</evidence>
<dbReference type="GO" id="GO:0022857">
    <property type="term" value="F:transmembrane transporter activity"/>
    <property type="evidence" value="ECO:0007669"/>
    <property type="project" value="InterPro"/>
</dbReference>
<evidence type="ECO:0000256" key="2">
    <source>
        <dbReference type="ARBA" id="ARBA00022448"/>
    </source>
</evidence>